<dbReference type="VEuPathDB" id="FungiDB:BON22_5135"/>
<gene>
    <name evidence="1" type="ORF">CYFA0S_03e05963g</name>
</gene>
<proteinExistence type="predicted"/>
<dbReference type="AlphaFoldDB" id="A0A061AW98"/>
<name>A0A061AW98_CYBFA</name>
<dbReference type="EMBL" id="LK052888">
    <property type="protein sequence ID" value="CDR39672.1"/>
    <property type="molecule type" value="Genomic_DNA"/>
</dbReference>
<protein>
    <submittedName>
        <fullName evidence="1">CYFA0S03e05963g1_1</fullName>
    </submittedName>
</protein>
<organism evidence="1">
    <name type="scientific">Cyberlindnera fabianii</name>
    <name type="common">Yeast</name>
    <name type="synonym">Hansenula fabianii</name>
    <dbReference type="NCBI Taxonomy" id="36022"/>
    <lineage>
        <taxon>Eukaryota</taxon>
        <taxon>Fungi</taxon>
        <taxon>Dikarya</taxon>
        <taxon>Ascomycota</taxon>
        <taxon>Saccharomycotina</taxon>
        <taxon>Saccharomycetes</taxon>
        <taxon>Phaffomycetales</taxon>
        <taxon>Phaffomycetaceae</taxon>
        <taxon>Cyberlindnera</taxon>
    </lineage>
</organism>
<evidence type="ECO:0000313" key="1">
    <source>
        <dbReference type="EMBL" id="CDR39672.1"/>
    </source>
</evidence>
<accession>A0A061AW98</accession>
<sequence length="187" mass="21612">MPYKTSNDAATHIRNRPELDTFWNRLNDQHTHALAKANTIMAGPLESVQSLKMDLSAHRTTIARIQQAQDEDNITVSYPSLSLSTMKRTERAVEEIQQDVQAARIMVATSCSDVWGVRFPELSREHFNLRYEHKRRVGQLVKGVERVLERYADVVKEAQNVLNAFRDYEKGVRDAEEMDEDNYVYVD</sequence>
<reference evidence="1" key="1">
    <citation type="journal article" date="2014" name="Genome Announc.">
        <title>Genome sequence of the yeast Cyberlindnera fabianii (Hansenula fabianii).</title>
        <authorList>
            <person name="Freel K.C."/>
            <person name="Sarilar V."/>
            <person name="Neuveglise C."/>
            <person name="Devillers H."/>
            <person name="Friedrich A."/>
            <person name="Schacherer J."/>
        </authorList>
    </citation>
    <scope>NUCLEOTIDE SEQUENCE</scope>
    <source>
        <strain evidence="1">YJS4271</strain>
    </source>
</reference>